<evidence type="ECO:0000313" key="2">
    <source>
        <dbReference type="EnsemblMetazoa" id="XP_038054297.1"/>
    </source>
</evidence>
<dbReference type="OrthoDB" id="5988333at2759"/>
<dbReference type="Proteomes" id="UP000887568">
    <property type="component" value="Unplaced"/>
</dbReference>
<dbReference type="PANTHER" id="PTHR34239">
    <property type="entry name" value="APPLE DOMAIN-CONTAINING PROTEIN"/>
    <property type="match status" value="1"/>
</dbReference>
<accession>A0A913ZRM1</accession>
<dbReference type="EnsemblMetazoa" id="XM_038198370.1">
    <property type="protein sequence ID" value="XP_038054298.1"/>
    <property type="gene ID" value="LOC119726619"/>
</dbReference>
<sequence>MIEQVDILELLAGATDEETTQATQNESGPSNSYSGNPLDKPSGKPKGKTSTKGKRKSNDLVTRNEFETLQNQLTSMANAMEQIQNFTLSEPLPKRAKTDPTSDDESDSTLNVSKAVDDLLQNKKQTEQGDSDMAVLQDYEQLYDDGSATGAPINEKLAGLMTKMMRQKLADDKVTEKLKSLERPSNVEALGVTRVNPEVWNTLKPKTRSLDIKMQKAQQSLLAGVVPIVRAIESLMATANAPSASDKLDNARVEINRLLDAVSMIGHANRELNLRRRDLIKPDLNQQFGGLCSAQVPITGLLFGDNLTQKCKDIQETNKLGHKVGQRYRGSTGKPGYGQFQRRRDTRPYQSSMSRGNFRQGALNYKRHNNTNWRDKKFQYAPARQSSAPNK</sequence>
<evidence type="ECO:0000256" key="1">
    <source>
        <dbReference type="SAM" id="MobiDB-lite"/>
    </source>
</evidence>
<feature type="compositionally biased region" description="Polar residues" evidence="1">
    <location>
        <begin position="348"/>
        <end position="357"/>
    </location>
</feature>
<dbReference type="EnsemblMetazoa" id="XM_038198369.1">
    <property type="protein sequence ID" value="XP_038054297.1"/>
    <property type="gene ID" value="LOC119726619"/>
</dbReference>
<dbReference type="RefSeq" id="XP_038054296.1">
    <property type="nucleotide sequence ID" value="XM_038198368.1"/>
</dbReference>
<name>A0A913ZRM1_PATMI</name>
<dbReference type="GeneID" id="119726619"/>
<dbReference type="PANTHER" id="PTHR34239:SF2">
    <property type="entry name" value="TRANSPOSABLE ELEMENT P TRANSPOSASE_THAP9 CONSERVED DOMAIN-CONTAINING PROTEIN"/>
    <property type="match status" value="1"/>
</dbReference>
<keyword evidence="3" id="KW-1185">Reference proteome</keyword>
<feature type="compositionally biased region" description="Polar residues" evidence="1">
    <location>
        <begin position="20"/>
        <end position="35"/>
    </location>
</feature>
<dbReference type="RefSeq" id="XP_038054297.1">
    <property type="nucleotide sequence ID" value="XM_038198369.1"/>
</dbReference>
<evidence type="ECO:0000313" key="3">
    <source>
        <dbReference type="Proteomes" id="UP000887568"/>
    </source>
</evidence>
<organism evidence="2 3">
    <name type="scientific">Patiria miniata</name>
    <name type="common">Bat star</name>
    <name type="synonym">Asterina miniata</name>
    <dbReference type="NCBI Taxonomy" id="46514"/>
    <lineage>
        <taxon>Eukaryota</taxon>
        <taxon>Metazoa</taxon>
        <taxon>Echinodermata</taxon>
        <taxon>Eleutherozoa</taxon>
        <taxon>Asterozoa</taxon>
        <taxon>Asteroidea</taxon>
        <taxon>Valvatacea</taxon>
        <taxon>Valvatida</taxon>
        <taxon>Asterinidae</taxon>
        <taxon>Patiria</taxon>
    </lineage>
</organism>
<protein>
    <submittedName>
        <fullName evidence="2">Uncharacterized protein</fullName>
    </submittedName>
</protein>
<feature type="region of interest" description="Disordered" evidence="1">
    <location>
        <begin position="323"/>
        <end position="391"/>
    </location>
</feature>
<proteinExistence type="predicted"/>
<dbReference type="EnsemblMetazoa" id="XM_038198368.1">
    <property type="protein sequence ID" value="XP_038054296.1"/>
    <property type="gene ID" value="LOC119726619"/>
</dbReference>
<feature type="region of interest" description="Disordered" evidence="1">
    <location>
        <begin position="86"/>
        <end position="110"/>
    </location>
</feature>
<dbReference type="RefSeq" id="XP_038054298.1">
    <property type="nucleotide sequence ID" value="XM_038198370.1"/>
</dbReference>
<dbReference type="AlphaFoldDB" id="A0A913ZRM1"/>
<dbReference type="OMA" id="DMECEEV"/>
<feature type="compositionally biased region" description="Basic residues" evidence="1">
    <location>
        <begin position="43"/>
        <end position="55"/>
    </location>
</feature>
<reference evidence="2" key="1">
    <citation type="submission" date="2022-11" db="UniProtKB">
        <authorList>
            <consortium name="EnsemblMetazoa"/>
        </authorList>
    </citation>
    <scope>IDENTIFICATION</scope>
</reference>
<feature type="region of interest" description="Disordered" evidence="1">
    <location>
        <begin position="12"/>
        <end position="64"/>
    </location>
</feature>